<proteinExistence type="predicted"/>
<keyword evidence="2" id="KW-1185">Reference proteome</keyword>
<comment type="caution">
    <text evidence="1">The sequence shown here is derived from an EMBL/GenBank/DDBJ whole genome shotgun (WGS) entry which is preliminary data.</text>
</comment>
<sequence>MELTQQETEIIAGFLAENWAAFSQSAEEVMSVCALHRLAEKLGLESA</sequence>
<reference evidence="1 2" key="1">
    <citation type="submission" date="2021-03" db="EMBL/GenBank/DDBJ databases">
        <title>Five novel Rahnella species.</title>
        <authorList>
            <person name="Brady C."/>
            <person name="Asselin J."/>
            <person name="Beer S."/>
            <person name="Bruberg M.B."/>
            <person name="Crampton B."/>
            <person name="Venter S."/>
            <person name="Arnold D."/>
            <person name="Denman S."/>
        </authorList>
    </citation>
    <scope>NUCLEOTIDE SEQUENCE [LARGE SCALE GENOMIC DNA]</scope>
    <source>
        <strain evidence="1 2">FRB 231</strain>
    </source>
</reference>
<organism evidence="1 2">
    <name type="scientific">Rahnella ecdela</name>
    <dbReference type="NCBI Taxonomy" id="2816250"/>
    <lineage>
        <taxon>Bacteria</taxon>
        <taxon>Pseudomonadati</taxon>
        <taxon>Pseudomonadota</taxon>
        <taxon>Gammaproteobacteria</taxon>
        <taxon>Enterobacterales</taxon>
        <taxon>Yersiniaceae</taxon>
        <taxon>Rahnella</taxon>
    </lineage>
</organism>
<dbReference type="EMBL" id="JAFMOY010000131">
    <property type="protein sequence ID" value="MBU9847164.1"/>
    <property type="molecule type" value="Genomic_DNA"/>
</dbReference>
<dbReference type="RefSeq" id="WP_217150547.1">
    <property type="nucleotide sequence ID" value="NZ_JAFMOY010000131.1"/>
</dbReference>
<protein>
    <submittedName>
        <fullName evidence="1">Uncharacterized protein</fullName>
    </submittedName>
</protein>
<evidence type="ECO:0000313" key="1">
    <source>
        <dbReference type="EMBL" id="MBU9847164.1"/>
    </source>
</evidence>
<accession>A0ABS6LJR8</accession>
<gene>
    <name evidence="1" type="ORF">J1784_19385</name>
</gene>
<evidence type="ECO:0000313" key="2">
    <source>
        <dbReference type="Proteomes" id="UP000739284"/>
    </source>
</evidence>
<name>A0ABS6LJR8_9GAMM</name>
<dbReference type="Proteomes" id="UP000739284">
    <property type="component" value="Unassembled WGS sequence"/>
</dbReference>